<protein>
    <submittedName>
        <fullName evidence="1">Uncharacterized protein</fullName>
    </submittedName>
</protein>
<gene>
    <name evidence="1" type="ORF">GCM10023351_12940</name>
</gene>
<comment type="caution">
    <text evidence="1">The sequence shown here is derived from an EMBL/GenBank/DDBJ whole genome shotgun (WGS) entry which is preliminary data.</text>
</comment>
<keyword evidence="2" id="KW-1185">Reference proteome</keyword>
<dbReference type="EMBL" id="BAABKO010000002">
    <property type="protein sequence ID" value="GAA4770548.1"/>
    <property type="molecule type" value="Genomic_DNA"/>
</dbReference>
<accession>A0ABP8ZZZ6</accession>
<organism evidence="1 2">
    <name type="scientific">Microbacterium gilvum</name>
    <dbReference type="NCBI Taxonomy" id="1336204"/>
    <lineage>
        <taxon>Bacteria</taxon>
        <taxon>Bacillati</taxon>
        <taxon>Actinomycetota</taxon>
        <taxon>Actinomycetes</taxon>
        <taxon>Micrococcales</taxon>
        <taxon>Microbacteriaceae</taxon>
        <taxon>Microbacterium</taxon>
    </lineage>
</organism>
<dbReference type="Proteomes" id="UP001501645">
    <property type="component" value="Unassembled WGS sequence"/>
</dbReference>
<evidence type="ECO:0000313" key="2">
    <source>
        <dbReference type="Proteomes" id="UP001501645"/>
    </source>
</evidence>
<evidence type="ECO:0000313" key="1">
    <source>
        <dbReference type="EMBL" id="GAA4770548.1"/>
    </source>
</evidence>
<sequence>MDYRDEVIAAARESATEVDPHALAHRGLMERVKLLVGLAILDLAPAASAAPFLDALERRQLRSGLFAGGDNVESPPDSAFTAGDVCDALEIIRRHPSAALDPIGARLELIADHLEPPLLVGGVHTPNHRWEISAALARLHRRRPSGALVDRIDAWLAEGVDIDADGMYSERSPNYAAFVTNPSLTVIAEILGRPDLDAIVQRNLAATLPLIRADGTVETVHSRRQDQGRRFSAAAYITAFRRAALRTGDGRFAWAAEVARSEGIAHPATALAELLLEPQLAQPLPRAVAPVSAVHRYAASSLVVDRSEVRTLVVYGGSDHARAGRIRSGLANDPTFLRLLGDDVALESVRLSRTFFGLGPFRAQRLDGMRLQETVAAWYYQPLGSAGALDLEDEGRFSAEMSFSRRAADRVEMTTTIDVEPTTTGARVVIDVAGPIAPWALELAFSPGGAFEGLADDGRFGSAAVRYQHGGQAIVFRADGESAADAPAAYHPGEEYAYLGGSDAVAAPRAYLTGWSPGRRVVELRVE</sequence>
<reference evidence="2" key="1">
    <citation type="journal article" date="2019" name="Int. J. Syst. Evol. Microbiol.">
        <title>The Global Catalogue of Microorganisms (GCM) 10K type strain sequencing project: providing services to taxonomists for standard genome sequencing and annotation.</title>
        <authorList>
            <consortium name="The Broad Institute Genomics Platform"/>
            <consortium name="The Broad Institute Genome Sequencing Center for Infectious Disease"/>
            <person name="Wu L."/>
            <person name="Ma J."/>
        </authorList>
    </citation>
    <scope>NUCLEOTIDE SEQUENCE [LARGE SCALE GENOMIC DNA]</scope>
    <source>
        <strain evidence="2">JCM 18537</strain>
    </source>
</reference>
<name>A0ABP8ZZZ6_9MICO</name>
<dbReference type="RefSeq" id="WP_345437247.1">
    <property type="nucleotide sequence ID" value="NZ_BAABKO010000002.1"/>
</dbReference>
<proteinExistence type="predicted"/>